<feature type="transmembrane region" description="Helical" evidence="1">
    <location>
        <begin position="153"/>
        <end position="174"/>
    </location>
</feature>
<name>J0YPE6_9HYPH</name>
<dbReference type="RefSeq" id="WP_006589761.1">
    <property type="nucleotide sequence ID" value="NZ_JH725077.1"/>
</dbReference>
<evidence type="ECO:0000256" key="1">
    <source>
        <dbReference type="SAM" id="Phobius"/>
    </source>
</evidence>
<evidence type="ECO:0000313" key="3">
    <source>
        <dbReference type="Proteomes" id="UP000008748"/>
    </source>
</evidence>
<evidence type="ECO:0000313" key="2">
    <source>
        <dbReference type="EMBL" id="EJF76578.1"/>
    </source>
</evidence>
<dbReference type="AlphaFoldDB" id="J0YPE6"/>
<dbReference type="PATRIC" id="fig|1094552.3.peg.910"/>
<dbReference type="Proteomes" id="UP000008748">
    <property type="component" value="Unassembled WGS sequence"/>
</dbReference>
<accession>J0YPE6</accession>
<feature type="transmembrane region" description="Helical" evidence="1">
    <location>
        <begin position="6"/>
        <end position="39"/>
    </location>
</feature>
<comment type="caution">
    <text evidence="2">The sequence shown here is derived from an EMBL/GenBank/DDBJ whole genome shotgun (WGS) entry which is preliminary data.</text>
</comment>
<gene>
    <name evidence="2" type="ORF">ME7_00835</name>
</gene>
<organism evidence="2 3">
    <name type="scientific">Bartonella birtlesii LL-WM9</name>
    <dbReference type="NCBI Taxonomy" id="1094552"/>
    <lineage>
        <taxon>Bacteria</taxon>
        <taxon>Pseudomonadati</taxon>
        <taxon>Pseudomonadota</taxon>
        <taxon>Alphaproteobacteria</taxon>
        <taxon>Hyphomicrobiales</taxon>
        <taxon>Bartonellaceae</taxon>
        <taxon>Bartonella</taxon>
    </lineage>
</organism>
<keyword evidence="1" id="KW-0812">Transmembrane</keyword>
<feature type="transmembrane region" description="Helical" evidence="1">
    <location>
        <begin position="98"/>
        <end position="120"/>
    </location>
</feature>
<keyword evidence="1" id="KW-0472">Membrane</keyword>
<keyword evidence="1" id="KW-1133">Transmembrane helix</keyword>
<proteinExistence type="predicted"/>
<dbReference type="HOGENOM" id="CLU_1472458_0_0_5"/>
<dbReference type="EMBL" id="AIMC01000018">
    <property type="protein sequence ID" value="EJF76578.1"/>
    <property type="molecule type" value="Genomic_DNA"/>
</dbReference>
<keyword evidence="3" id="KW-1185">Reference proteome</keyword>
<protein>
    <submittedName>
        <fullName evidence="2">Uncharacterized protein</fullName>
    </submittedName>
</protein>
<sequence length="185" mass="21138">MTLFLIFGILSAIVGSAVIFLAFLMILIFTVMTVFNVYYSFVKRAGLLFGMFGKLKKVSRQKLGGYEKHNSAQNSALRTKLSSVAFQESLALSRRDSIVIFCVALIMLLPYVLLTIFGALNSRAGILFWNFSMNFPVLYKIIDFVFQLWLQSWEYIVCLLPVVLIFHAILYYGVRKTVKKLEKFA</sequence>
<reference evidence="2 3" key="1">
    <citation type="submission" date="2012-03" db="EMBL/GenBank/DDBJ databases">
        <title>The Genome Sequence of Bartonella birtlesii LL-WM9.</title>
        <authorList>
            <consortium name="The Broad Institute Genome Sequencing Platform"/>
            <consortium name="The Broad Institute Genome Sequencing Center for Infectious Disease"/>
            <person name="Feldgarden M."/>
            <person name="Kirby J."/>
            <person name="Kosoy M."/>
            <person name="Birtles R."/>
            <person name="Probert W.S."/>
            <person name="Chiaraviglio L."/>
            <person name="Young S.K."/>
            <person name="Zeng Q."/>
            <person name="Gargeya S."/>
            <person name="Fitzgerald M."/>
            <person name="Haas B."/>
            <person name="Abouelleil A."/>
            <person name="Alvarado L."/>
            <person name="Arachchi H.M."/>
            <person name="Berlin A."/>
            <person name="Chapman S.B."/>
            <person name="Gearin G."/>
            <person name="Goldberg J."/>
            <person name="Griggs A."/>
            <person name="Gujja S."/>
            <person name="Hansen M."/>
            <person name="Heiman D."/>
            <person name="Howarth C."/>
            <person name="Larimer J."/>
            <person name="Lui A."/>
            <person name="MacDonald P.J.P."/>
            <person name="McCowen C."/>
            <person name="Montmayeur A."/>
            <person name="Murphy C."/>
            <person name="Neiman D."/>
            <person name="Pearson M."/>
            <person name="Priest M."/>
            <person name="Roberts A."/>
            <person name="Saif S."/>
            <person name="Shea T."/>
            <person name="Sisk P."/>
            <person name="Stolte C."/>
            <person name="Sykes S."/>
            <person name="Wortman J."/>
            <person name="Nusbaum C."/>
            <person name="Birren B."/>
        </authorList>
    </citation>
    <scope>NUCLEOTIDE SEQUENCE [LARGE SCALE GENOMIC DNA]</scope>
    <source>
        <strain evidence="2 3">LL-WM9</strain>
    </source>
</reference>